<dbReference type="Proteomes" id="UP000030686">
    <property type="component" value="Unassembled WGS sequence"/>
</dbReference>
<proteinExistence type="predicted"/>
<sequence length="87" mass="9884">MHLILDSPVKETNLFSFGIRVLTLLKAVDGSWRNQAGPWPLVLLLAEDKSRDNANIKYYTAPKERLPPAVECAAYSGPPRTDYRLQW</sequence>
<reference evidence="1" key="1">
    <citation type="journal article" date="2014" name="Nat. Commun.">
        <title>Multiple recent horizontal transfers of a large genomic region in cheese making fungi.</title>
        <authorList>
            <person name="Cheeseman K."/>
            <person name="Ropars J."/>
            <person name="Renault P."/>
            <person name="Dupont J."/>
            <person name="Gouzy J."/>
            <person name="Branca A."/>
            <person name="Abraham A.L."/>
            <person name="Ceppi M."/>
            <person name="Conseiller E."/>
            <person name="Debuchy R."/>
            <person name="Malagnac F."/>
            <person name="Goarin A."/>
            <person name="Silar P."/>
            <person name="Lacoste S."/>
            <person name="Sallet E."/>
            <person name="Bensimon A."/>
            <person name="Giraud T."/>
            <person name="Brygoo Y."/>
        </authorList>
    </citation>
    <scope>NUCLEOTIDE SEQUENCE [LARGE SCALE GENOMIC DNA]</scope>
    <source>
        <strain evidence="1">FM164</strain>
    </source>
</reference>
<gene>
    <name evidence="1" type="ORF">PROQFM164_S05g000848</name>
</gene>
<evidence type="ECO:0000313" key="2">
    <source>
        <dbReference type="Proteomes" id="UP000030686"/>
    </source>
</evidence>
<dbReference type="EMBL" id="HG792019">
    <property type="protein sequence ID" value="CDM37015.1"/>
    <property type="molecule type" value="Genomic_DNA"/>
</dbReference>
<accession>W6QKP5</accession>
<name>W6QKP5_PENRF</name>
<organism evidence="1 2">
    <name type="scientific">Penicillium roqueforti (strain FM164)</name>
    <dbReference type="NCBI Taxonomy" id="1365484"/>
    <lineage>
        <taxon>Eukaryota</taxon>
        <taxon>Fungi</taxon>
        <taxon>Dikarya</taxon>
        <taxon>Ascomycota</taxon>
        <taxon>Pezizomycotina</taxon>
        <taxon>Eurotiomycetes</taxon>
        <taxon>Eurotiomycetidae</taxon>
        <taxon>Eurotiales</taxon>
        <taxon>Aspergillaceae</taxon>
        <taxon>Penicillium</taxon>
    </lineage>
</organism>
<protein>
    <submittedName>
        <fullName evidence="1">Uncharacterized protein</fullName>
    </submittedName>
</protein>
<dbReference type="AlphaFoldDB" id="W6QKP5"/>
<dbReference type="OrthoDB" id="10551574at2759"/>
<keyword evidence="2" id="KW-1185">Reference proteome</keyword>
<evidence type="ECO:0000313" key="1">
    <source>
        <dbReference type="EMBL" id="CDM37015.1"/>
    </source>
</evidence>